<evidence type="ECO:0000256" key="5">
    <source>
        <dbReference type="ARBA" id="ARBA00023002"/>
    </source>
</evidence>
<dbReference type="Proteomes" id="UP000469558">
    <property type="component" value="Unassembled WGS sequence"/>
</dbReference>
<dbReference type="Gene3D" id="1.10.489.10">
    <property type="entry name" value="Chloroperoxidase-like"/>
    <property type="match status" value="1"/>
</dbReference>
<dbReference type="PROSITE" id="PS51405">
    <property type="entry name" value="HEME_HALOPEROXIDASE"/>
    <property type="match status" value="1"/>
</dbReference>
<dbReference type="InterPro" id="IPR036851">
    <property type="entry name" value="Chloroperoxidase-like_sf"/>
</dbReference>
<dbReference type="Pfam" id="PF01328">
    <property type="entry name" value="Peroxidase_2"/>
    <property type="match status" value="1"/>
</dbReference>
<dbReference type="SUPFAM" id="SSF47571">
    <property type="entry name" value="Cloroperoxidase"/>
    <property type="match status" value="1"/>
</dbReference>
<name>A0A8T9CM34_9HELO</name>
<dbReference type="PANTHER" id="PTHR33577">
    <property type="entry name" value="STERIGMATOCYSTIN BIOSYNTHESIS PEROXIDASE STCC-RELATED"/>
    <property type="match status" value="1"/>
</dbReference>
<protein>
    <submittedName>
        <fullName evidence="9">Aromatic peroxygenase</fullName>
    </submittedName>
</protein>
<keyword evidence="4" id="KW-0479">Metal-binding</keyword>
<evidence type="ECO:0000313" key="10">
    <source>
        <dbReference type="Proteomes" id="UP000469558"/>
    </source>
</evidence>
<evidence type="ECO:0000313" key="9">
    <source>
        <dbReference type="EMBL" id="TVY85220.1"/>
    </source>
</evidence>
<keyword evidence="10" id="KW-1185">Reference proteome</keyword>
<evidence type="ECO:0000256" key="6">
    <source>
        <dbReference type="ARBA" id="ARBA00023004"/>
    </source>
</evidence>
<evidence type="ECO:0000259" key="8">
    <source>
        <dbReference type="PROSITE" id="PS51405"/>
    </source>
</evidence>
<dbReference type="GO" id="GO:0046872">
    <property type="term" value="F:metal ion binding"/>
    <property type="evidence" value="ECO:0007669"/>
    <property type="project" value="UniProtKB-KW"/>
</dbReference>
<sequence>MRYQVFAAIAAFSTSVSSFPTIALEAAQIAARNGNTAKAAKAAHEKRLNGILPGFDAAAQLIDVSGEHAFTPPDFTAGDLRGPCPGLNALANHNYLPHDGFATITQFVAATNEVFGMGIDLGTFLAVYGTVMDGNPLSLTPGWSIGGPPTSASETNILGSLLGLLGTPDGISGSHNKYETDTSPTRGDLYRYGNDYKLQVSQFQTLFDLQPDASTANYDMAVLAEERKITFERSIAENPYFWYGPFTGMAVSQAAHTFIYRFMSNKSAEYPEGLLNQDVLKSFFAITGESGNFTYNPGMERIPENWYKRAIGDEYTILFLETDTLYFASQYPNVLTAGGNTGTVNSFTPLNFDDLTGGVFNATTLLEGNNLACFVYQAASLAAPDILKGLYANINSALAQLNNATDNALSGLNCPQLATIDADQFGTYPGYQLQL</sequence>
<evidence type="ECO:0000256" key="1">
    <source>
        <dbReference type="ARBA" id="ARBA00001970"/>
    </source>
</evidence>
<comment type="caution">
    <text evidence="9">The sequence shown here is derived from an EMBL/GenBank/DDBJ whole genome shotgun (WGS) entry which is preliminary data.</text>
</comment>
<keyword evidence="3" id="KW-0349">Heme</keyword>
<comment type="cofactor">
    <cofactor evidence="1">
        <name>heme b</name>
        <dbReference type="ChEBI" id="CHEBI:60344"/>
    </cofactor>
</comment>
<evidence type="ECO:0000256" key="7">
    <source>
        <dbReference type="ARBA" id="ARBA00025795"/>
    </source>
</evidence>
<dbReference type="OrthoDB" id="407298at2759"/>
<dbReference type="PANTHER" id="PTHR33577:SF1">
    <property type="entry name" value="HEME HALOPEROXIDASE FAMILY PROFILE DOMAIN-CONTAINING PROTEIN"/>
    <property type="match status" value="1"/>
</dbReference>
<proteinExistence type="inferred from homology"/>
<keyword evidence="6" id="KW-0408">Iron</keyword>
<dbReference type="EMBL" id="QGMK01000021">
    <property type="protein sequence ID" value="TVY85220.1"/>
    <property type="molecule type" value="Genomic_DNA"/>
</dbReference>
<dbReference type="InterPro" id="IPR000028">
    <property type="entry name" value="Chloroperoxidase"/>
</dbReference>
<dbReference type="AlphaFoldDB" id="A0A8T9CM34"/>
<evidence type="ECO:0000256" key="4">
    <source>
        <dbReference type="ARBA" id="ARBA00022723"/>
    </source>
</evidence>
<keyword evidence="5" id="KW-0560">Oxidoreductase</keyword>
<dbReference type="GO" id="GO:0004601">
    <property type="term" value="F:peroxidase activity"/>
    <property type="evidence" value="ECO:0007669"/>
    <property type="project" value="UniProtKB-KW"/>
</dbReference>
<evidence type="ECO:0000256" key="2">
    <source>
        <dbReference type="ARBA" id="ARBA00022559"/>
    </source>
</evidence>
<evidence type="ECO:0000256" key="3">
    <source>
        <dbReference type="ARBA" id="ARBA00022617"/>
    </source>
</evidence>
<organism evidence="9 10">
    <name type="scientific">Lachnellula suecica</name>
    <dbReference type="NCBI Taxonomy" id="602035"/>
    <lineage>
        <taxon>Eukaryota</taxon>
        <taxon>Fungi</taxon>
        <taxon>Dikarya</taxon>
        <taxon>Ascomycota</taxon>
        <taxon>Pezizomycotina</taxon>
        <taxon>Leotiomycetes</taxon>
        <taxon>Helotiales</taxon>
        <taxon>Lachnaceae</taxon>
        <taxon>Lachnellula</taxon>
    </lineage>
</organism>
<accession>A0A8T9CM34</accession>
<keyword evidence="2" id="KW-0575">Peroxidase</keyword>
<comment type="similarity">
    <text evidence="7">Belongs to the chloroperoxidase family.</text>
</comment>
<feature type="domain" description="Heme haloperoxidase family profile" evidence="8">
    <location>
        <begin position="66"/>
        <end position="326"/>
    </location>
</feature>
<reference evidence="9 10" key="1">
    <citation type="submission" date="2018-05" db="EMBL/GenBank/DDBJ databases">
        <title>Genome sequencing and assembly of the regulated plant pathogen Lachnellula willkommii and related sister species for the development of diagnostic species identification markers.</title>
        <authorList>
            <person name="Giroux E."/>
            <person name="Bilodeau G."/>
        </authorList>
    </citation>
    <scope>NUCLEOTIDE SEQUENCE [LARGE SCALE GENOMIC DNA]</scope>
    <source>
        <strain evidence="9 10">CBS 268.59</strain>
    </source>
</reference>
<gene>
    <name evidence="9" type="primary">APO1_4</name>
    <name evidence="9" type="ORF">LSUE1_G000361</name>
</gene>